<name>A0A4Y7SUJ7_COPMI</name>
<dbReference type="InterPro" id="IPR056884">
    <property type="entry name" value="NPHP3-like_N"/>
</dbReference>
<dbReference type="OrthoDB" id="4760524at2759"/>
<dbReference type="Gene3D" id="3.40.50.300">
    <property type="entry name" value="P-loop containing nucleotide triphosphate hydrolases"/>
    <property type="match status" value="1"/>
</dbReference>
<evidence type="ECO:0000256" key="1">
    <source>
        <dbReference type="ARBA" id="ARBA00022737"/>
    </source>
</evidence>
<dbReference type="PANTHER" id="PTHR10039:SF14">
    <property type="entry name" value="NACHT DOMAIN-CONTAINING PROTEIN"/>
    <property type="match status" value="1"/>
</dbReference>
<accession>A0A4Y7SUJ7</accession>
<evidence type="ECO:0000313" key="4">
    <source>
        <dbReference type="Proteomes" id="UP000298030"/>
    </source>
</evidence>
<evidence type="ECO:0000313" key="3">
    <source>
        <dbReference type="EMBL" id="TEB25545.1"/>
    </source>
</evidence>
<dbReference type="STRING" id="71717.A0A4Y7SUJ7"/>
<gene>
    <name evidence="3" type="ORF">FA13DRAFT_1796432</name>
</gene>
<dbReference type="PANTHER" id="PTHR10039">
    <property type="entry name" value="AMELOGENIN"/>
    <property type="match status" value="1"/>
</dbReference>
<dbReference type="AlphaFoldDB" id="A0A4Y7SUJ7"/>
<dbReference type="Proteomes" id="UP000298030">
    <property type="component" value="Unassembled WGS sequence"/>
</dbReference>
<dbReference type="InterPro" id="IPR027417">
    <property type="entry name" value="P-loop_NTPase"/>
</dbReference>
<dbReference type="SUPFAM" id="SSF52540">
    <property type="entry name" value="P-loop containing nucleoside triphosphate hydrolases"/>
    <property type="match status" value="1"/>
</dbReference>
<dbReference type="EMBL" id="QPFP01000056">
    <property type="protein sequence ID" value="TEB25545.1"/>
    <property type="molecule type" value="Genomic_DNA"/>
</dbReference>
<keyword evidence="4" id="KW-1185">Reference proteome</keyword>
<keyword evidence="1" id="KW-0677">Repeat</keyword>
<evidence type="ECO:0000259" key="2">
    <source>
        <dbReference type="Pfam" id="PF24883"/>
    </source>
</evidence>
<organism evidence="3 4">
    <name type="scientific">Coprinellus micaceus</name>
    <name type="common">Glistening ink-cap mushroom</name>
    <name type="synonym">Coprinus micaceus</name>
    <dbReference type="NCBI Taxonomy" id="71717"/>
    <lineage>
        <taxon>Eukaryota</taxon>
        <taxon>Fungi</taxon>
        <taxon>Dikarya</taxon>
        <taxon>Basidiomycota</taxon>
        <taxon>Agaricomycotina</taxon>
        <taxon>Agaricomycetes</taxon>
        <taxon>Agaricomycetidae</taxon>
        <taxon>Agaricales</taxon>
        <taxon>Agaricineae</taxon>
        <taxon>Psathyrellaceae</taxon>
        <taxon>Coprinellus</taxon>
    </lineage>
</organism>
<protein>
    <recommendedName>
        <fullName evidence="2">Nephrocystin 3-like N-terminal domain-containing protein</fullName>
    </recommendedName>
</protein>
<sequence length="644" mass="72182">MASVLAGARDCSVNDLRVTQTHFIQSANHVVIHNSASIVLSQTHRTTRYKRNKRLAPPDSYCLPGTRKGVFEELHSWVKTRNEITVEADSISDPGGDSRRDKGAAKPICWLYDFVGCGKSAIAQSIAEEYARRNRLAVSFRNAGDRSSIDRFAVTLAHQIALNVPGAKALIEQTIVSDEGLKDASACSLKYQLEPLVYDHLLNALKDCVGSEEGPYLMLVDGLDEDKEGISVFIKTSIEFFSRNPAIPVRLLITSRIEEHIRTFIEGEESIYLIDLVSKSSRTDVASLMKTTFMNARKHDRALRALGDTWPEPQDMDQLVDYCDRSFIFGSTLGRFILKGSGEDDPRTPMDRLPLALKINPGLDGVFIEILSRAQILPHFHMIMSTIACIQTPLSIVTMAALLCLSTYAITRVLVVLQAILQVPGRDGVPVSLFHTSLRDFLRDKTRSGELHSPPSHHTYLMHRCLDLLVGMDLSADAECCKYALLYWPAHLEIALTSDETFDWEAALGSPYKLFDSNKSSLKSNFKARWVECRPLHLTLSEGEWAEMMRNFRRADVASRGRGLVDEIRIDIFQGFCTLMSAINSDSWKLHFAIRRSEDISINIEFNRTRVASSDDERYKIPGGSKVTIKDDLNIGLYSFDTLP</sequence>
<comment type="caution">
    <text evidence="3">The sequence shown here is derived from an EMBL/GenBank/DDBJ whole genome shotgun (WGS) entry which is preliminary data.</text>
</comment>
<reference evidence="3 4" key="1">
    <citation type="journal article" date="2019" name="Nat. Ecol. Evol.">
        <title>Megaphylogeny resolves global patterns of mushroom evolution.</title>
        <authorList>
            <person name="Varga T."/>
            <person name="Krizsan K."/>
            <person name="Foldi C."/>
            <person name="Dima B."/>
            <person name="Sanchez-Garcia M."/>
            <person name="Sanchez-Ramirez S."/>
            <person name="Szollosi G.J."/>
            <person name="Szarkandi J.G."/>
            <person name="Papp V."/>
            <person name="Albert L."/>
            <person name="Andreopoulos W."/>
            <person name="Angelini C."/>
            <person name="Antonin V."/>
            <person name="Barry K.W."/>
            <person name="Bougher N.L."/>
            <person name="Buchanan P."/>
            <person name="Buyck B."/>
            <person name="Bense V."/>
            <person name="Catcheside P."/>
            <person name="Chovatia M."/>
            <person name="Cooper J."/>
            <person name="Damon W."/>
            <person name="Desjardin D."/>
            <person name="Finy P."/>
            <person name="Geml J."/>
            <person name="Haridas S."/>
            <person name="Hughes K."/>
            <person name="Justo A."/>
            <person name="Karasinski D."/>
            <person name="Kautmanova I."/>
            <person name="Kiss B."/>
            <person name="Kocsube S."/>
            <person name="Kotiranta H."/>
            <person name="LaButti K.M."/>
            <person name="Lechner B.E."/>
            <person name="Liimatainen K."/>
            <person name="Lipzen A."/>
            <person name="Lukacs Z."/>
            <person name="Mihaltcheva S."/>
            <person name="Morgado L.N."/>
            <person name="Niskanen T."/>
            <person name="Noordeloos M.E."/>
            <person name="Ohm R.A."/>
            <person name="Ortiz-Santana B."/>
            <person name="Ovrebo C."/>
            <person name="Racz N."/>
            <person name="Riley R."/>
            <person name="Savchenko A."/>
            <person name="Shiryaev A."/>
            <person name="Soop K."/>
            <person name="Spirin V."/>
            <person name="Szebenyi C."/>
            <person name="Tomsovsky M."/>
            <person name="Tulloss R.E."/>
            <person name="Uehling J."/>
            <person name="Grigoriev I.V."/>
            <person name="Vagvolgyi C."/>
            <person name="Papp T."/>
            <person name="Martin F.M."/>
            <person name="Miettinen O."/>
            <person name="Hibbett D.S."/>
            <person name="Nagy L.G."/>
        </authorList>
    </citation>
    <scope>NUCLEOTIDE SEQUENCE [LARGE SCALE GENOMIC DNA]</scope>
    <source>
        <strain evidence="3 4">FP101781</strain>
    </source>
</reference>
<feature type="domain" description="Nephrocystin 3-like N-terminal" evidence="2">
    <location>
        <begin position="103"/>
        <end position="256"/>
    </location>
</feature>
<proteinExistence type="predicted"/>
<dbReference type="Pfam" id="PF24883">
    <property type="entry name" value="NPHP3_N"/>
    <property type="match status" value="1"/>
</dbReference>